<dbReference type="Pfam" id="PF00107">
    <property type="entry name" value="ADH_zinc_N"/>
    <property type="match status" value="1"/>
</dbReference>
<dbReference type="InterPro" id="IPR045010">
    <property type="entry name" value="MDR_fam"/>
</dbReference>
<dbReference type="STRING" id="1420583.V473_18700"/>
<dbReference type="PANTHER" id="PTHR43205">
    <property type="entry name" value="PROSTAGLANDIN REDUCTASE"/>
    <property type="match status" value="1"/>
</dbReference>
<keyword evidence="1" id="KW-0560">Oxidoreductase</keyword>
<dbReference type="GO" id="GO:0016628">
    <property type="term" value="F:oxidoreductase activity, acting on the CH-CH group of donors, NAD or NADP as acceptor"/>
    <property type="evidence" value="ECO:0007669"/>
    <property type="project" value="InterPro"/>
</dbReference>
<evidence type="ECO:0000259" key="2">
    <source>
        <dbReference type="SMART" id="SM00829"/>
    </source>
</evidence>
<dbReference type="CDD" id="cd05288">
    <property type="entry name" value="PGDH"/>
    <property type="match status" value="1"/>
</dbReference>
<dbReference type="InterPro" id="IPR041694">
    <property type="entry name" value="ADH_N_2"/>
</dbReference>
<dbReference type="Gene3D" id="3.40.50.720">
    <property type="entry name" value="NAD(P)-binding Rossmann-like Domain"/>
    <property type="match status" value="1"/>
</dbReference>
<gene>
    <name evidence="3" type="ORF">V473_18700</name>
</gene>
<dbReference type="AlphaFoldDB" id="A0A0J8AD74"/>
<protein>
    <submittedName>
        <fullName evidence="3">Alcohol dehydrogenase</fullName>
    </submittedName>
</protein>
<evidence type="ECO:0000313" key="4">
    <source>
        <dbReference type="Proteomes" id="UP000052232"/>
    </source>
</evidence>
<feature type="domain" description="Enoyl reductase (ER)" evidence="2">
    <location>
        <begin position="18"/>
        <end position="330"/>
    </location>
</feature>
<dbReference type="InterPro" id="IPR036291">
    <property type="entry name" value="NAD(P)-bd_dom_sf"/>
</dbReference>
<evidence type="ECO:0000256" key="1">
    <source>
        <dbReference type="ARBA" id="ARBA00023002"/>
    </source>
</evidence>
<dbReference type="EMBL" id="JACT01000005">
    <property type="protein sequence ID" value="KMS53020.1"/>
    <property type="molecule type" value="Genomic_DNA"/>
</dbReference>
<dbReference type="PATRIC" id="fig|1420583.3.peg.3537"/>
<dbReference type="FunFam" id="3.40.50.720:FF:000121">
    <property type="entry name" value="Prostaglandin reductase 2"/>
    <property type="match status" value="1"/>
</dbReference>
<organism evidence="3 4">
    <name type="scientific">Sphingobium cupriresistens LL01</name>
    <dbReference type="NCBI Taxonomy" id="1420583"/>
    <lineage>
        <taxon>Bacteria</taxon>
        <taxon>Pseudomonadati</taxon>
        <taxon>Pseudomonadota</taxon>
        <taxon>Alphaproteobacteria</taxon>
        <taxon>Sphingomonadales</taxon>
        <taxon>Sphingomonadaceae</taxon>
        <taxon>Sphingobium</taxon>
    </lineage>
</organism>
<dbReference type="SUPFAM" id="SSF51735">
    <property type="entry name" value="NAD(P)-binding Rossmann-fold domains"/>
    <property type="match status" value="1"/>
</dbReference>
<evidence type="ECO:0000313" key="3">
    <source>
        <dbReference type="EMBL" id="KMS53020.1"/>
    </source>
</evidence>
<sequence>MNDINRQVILIARPAGIAQAEHFAIRHSRVDQPGPGEILVRNHYLSVEPAMRGWIADSDNYAAPVAIGSVMRALAAGQVVASGDDAYQVGDYVTGWFGWQDFARVRTDQVVQRTNAPEMRASLGILGINGVTAFLALTLIGQPRAGDTVLVSTAAGAVGSAVGQIARLMGCRTIGIAGGPDKVRRCVDQFGYDSAIDYRGEDVGVAVARHAPQGVDIYFDNVAGAISDAVLPHLAMRGRVVACGTASIDRWNPWPQGPRVERHLLVKRARMEGFVIFDHMDRYGDAVAQLRAWIAQGQLTWREEILDGIDACPDALAGVYRGENDGKRLIRLV</sequence>
<dbReference type="Proteomes" id="UP000052232">
    <property type="component" value="Unassembled WGS sequence"/>
</dbReference>
<dbReference type="PANTHER" id="PTHR43205:SF7">
    <property type="entry name" value="PROSTAGLANDIN REDUCTASE 1"/>
    <property type="match status" value="1"/>
</dbReference>
<dbReference type="Pfam" id="PF16884">
    <property type="entry name" value="ADH_N_2"/>
    <property type="match status" value="1"/>
</dbReference>
<dbReference type="Gene3D" id="3.90.180.10">
    <property type="entry name" value="Medium-chain alcohol dehydrogenases, catalytic domain"/>
    <property type="match status" value="1"/>
</dbReference>
<comment type="caution">
    <text evidence="3">The sequence shown here is derived from an EMBL/GenBank/DDBJ whole genome shotgun (WGS) entry which is preliminary data.</text>
</comment>
<reference evidence="3 4" key="1">
    <citation type="journal article" date="2015" name="G3 (Bethesda)">
        <title>Insights into Ongoing Evolution of the Hexachlorocyclohexane Catabolic Pathway from Comparative Genomics of Ten Sphingomonadaceae Strains.</title>
        <authorList>
            <person name="Pearce S.L."/>
            <person name="Oakeshott J.G."/>
            <person name="Pandey G."/>
        </authorList>
    </citation>
    <scope>NUCLEOTIDE SEQUENCE [LARGE SCALE GENOMIC DNA]</scope>
    <source>
        <strain evidence="3 4">LL01</strain>
    </source>
</reference>
<name>A0A0J8AD74_9SPHN</name>
<keyword evidence="4" id="KW-1185">Reference proteome</keyword>
<dbReference type="InterPro" id="IPR013149">
    <property type="entry name" value="ADH-like_C"/>
</dbReference>
<dbReference type="RefSeq" id="WP_066607730.1">
    <property type="nucleotide sequence ID" value="NZ_KQ130436.1"/>
</dbReference>
<dbReference type="SMART" id="SM00829">
    <property type="entry name" value="PKS_ER"/>
    <property type="match status" value="1"/>
</dbReference>
<dbReference type="InterPro" id="IPR011032">
    <property type="entry name" value="GroES-like_sf"/>
</dbReference>
<proteinExistence type="predicted"/>
<dbReference type="SUPFAM" id="SSF50129">
    <property type="entry name" value="GroES-like"/>
    <property type="match status" value="1"/>
</dbReference>
<accession>A0A0J8AD74</accession>
<dbReference type="InterPro" id="IPR020843">
    <property type="entry name" value="ER"/>
</dbReference>